<feature type="compositionally biased region" description="Low complexity" evidence="7">
    <location>
        <begin position="669"/>
        <end position="679"/>
    </location>
</feature>
<feature type="compositionally biased region" description="Polar residues" evidence="7">
    <location>
        <begin position="727"/>
        <end position="738"/>
    </location>
</feature>
<feature type="domain" description="Fork-head" evidence="9">
    <location>
        <begin position="560"/>
        <end position="655"/>
    </location>
</feature>
<feature type="compositionally biased region" description="Polar residues" evidence="7">
    <location>
        <begin position="494"/>
        <end position="506"/>
    </location>
</feature>
<evidence type="ECO:0000256" key="6">
    <source>
        <dbReference type="PROSITE-ProRule" id="PRU00089"/>
    </source>
</evidence>
<feature type="compositionally biased region" description="Low complexity" evidence="7">
    <location>
        <begin position="46"/>
        <end position="55"/>
    </location>
</feature>
<feature type="region of interest" description="Disordered" evidence="7">
    <location>
        <begin position="116"/>
        <end position="295"/>
    </location>
</feature>
<dbReference type="InterPro" id="IPR001766">
    <property type="entry name" value="Fork_head_dom"/>
</dbReference>
<dbReference type="SMART" id="SM00240">
    <property type="entry name" value="FHA"/>
    <property type="match status" value="1"/>
</dbReference>
<dbReference type="PANTHER" id="PTHR45881">
    <property type="entry name" value="CHECKPOINT SUPPRESSOR 1-LIKE, ISOFORM A-RELATED"/>
    <property type="match status" value="1"/>
</dbReference>
<feature type="region of interest" description="Disordered" evidence="7">
    <location>
        <begin position="46"/>
        <end position="70"/>
    </location>
</feature>
<dbReference type="InterPro" id="IPR036390">
    <property type="entry name" value="WH_DNA-bd_sf"/>
</dbReference>
<evidence type="ECO:0000313" key="10">
    <source>
        <dbReference type="Proteomes" id="UP001318040"/>
    </source>
</evidence>
<feature type="DNA-binding region" description="Fork-head" evidence="6">
    <location>
        <begin position="560"/>
        <end position="655"/>
    </location>
</feature>
<feature type="region of interest" description="Disordered" evidence="7">
    <location>
        <begin position="669"/>
        <end position="740"/>
    </location>
</feature>
<feature type="region of interest" description="Disordered" evidence="7">
    <location>
        <begin position="914"/>
        <end position="976"/>
    </location>
</feature>
<feature type="compositionally biased region" description="Basic and acidic residues" evidence="7">
    <location>
        <begin position="1"/>
        <end position="10"/>
    </location>
</feature>
<keyword evidence="4" id="KW-0804">Transcription</keyword>
<keyword evidence="3 6" id="KW-0238">DNA-binding</keyword>
<evidence type="ECO:0000313" key="11">
    <source>
        <dbReference type="RefSeq" id="XP_032826030.1"/>
    </source>
</evidence>
<feature type="compositionally biased region" description="Basic and acidic residues" evidence="7">
    <location>
        <begin position="537"/>
        <end position="559"/>
    </location>
</feature>
<dbReference type="SUPFAM" id="SSF46785">
    <property type="entry name" value="Winged helix' DNA-binding domain"/>
    <property type="match status" value="1"/>
</dbReference>
<feature type="domain" description="FHA" evidence="8">
    <location>
        <begin position="313"/>
        <end position="368"/>
    </location>
</feature>
<feature type="compositionally biased region" description="Low complexity" evidence="7">
    <location>
        <begin position="215"/>
        <end position="227"/>
    </location>
</feature>
<dbReference type="PROSITE" id="PS50006">
    <property type="entry name" value="FHA_DOMAIN"/>
    <property type="match status" value="1"/>
</dbReference>
<evidence type="ECO:0000256" key="4">
    <source>
        <dbReference type="ARBA" id="ARBA00023163"/>
    </source>
</evidence>
<feature type="compositionally biased region" description="Low complexity" evidence="7">
    <location>
        <begin position="966"/>
        <end position="976"/>
    </location>
</feature>
<feature type="region of interest" description="Disordered" evidence="7">
    <location>
        <begin position="537"/>
        <end position="561"/>
    </location>
</feature>
<dbReference type="Gene3D" id="2.60.200.20">
    <property type="match status" value="1"/>
</dbReference>
<keyword evidence="2" id="KW-0805">Transcription regulation</keyword>
<dbReference type="Proteomes" id="UP001318040">
    <property type="component" value="Chromosome 43"/>
</dbReference>
<gene>
    <name evidence="11" type="primary">LOC116951490</name>
</gene>
<evidence type="ECO:0000259" key="8">
    <source>
        <dbReference type="PROSITE" id="PS50006"/>
    </source>
</evidence>
<dbReference type="InterPro" id="IPR036388">
    <property type="entry name" value="WH-like_DNA-bd_sf"/>
</dbReference>
<feature type="compositionally biased region" description="Low complexity" evidence="7">
    <location>
        <begin position="937"/>
        <end position="951"/>
    </location>
</feature>
<evidence type="ECO:0000256" key="3">
    <source>
        <dbReference type="ARBA" id="ARBA00023125"/>
    </source>
</evidence>
<feature type="region of interest" description="Disordered" evidence="7">
    <location>
        <begin position="861"/>
        <end position="886"/>
    </location>
</feature>
<name>A0AAJ7TXP4_PETMA</name>
<protein>
    <submittedName>
        <fullName evidence="11">Forkhead box protein K2-like isoform X1</fullName>
    </submittedName>
</protein>
<feature type="compositionally biased region" description="Low complexity" evidence="7">
    <location>
        <begin position="261"/>
        <end position="278"/>
    </location>
</feature>
<dbReference type="PROSITE" id="PS00658">
    <property type="entry name" value="FORK_HEAD_2"/>
    <property type="match status" value="1"/>
</dbReference>
<dbReference type="InterPro" id="IPR018122">
    <property type="entry name" value="TF_fork_head_CS_1"/>
</dbReference>
<dbReference type="SUPFAM" id="SSF49879">
    <property type="entry name" value="SMAD/FHA domain"/>
    <property type="match status" value="1"/>
</dbReference>
<dbReference type="GO" id="GO:0045893">
    <property type="term" value="P:positive regulation of DNA-templated transcription"/>
    <property type="evidence" value="ECO:0007669"/>
    <property type="project" value="UniProtKB-ARBA"/>
</dbReference>
<evidence type="ECO:0000256" key="2">
    <source>
        <dbReference type="ARBA" id="ARBA00023015"/>
    </source>
</evidence>
<dbReference type="RefSeq" id="XP_032826030.1">
    <property type="nucleotide sequence ID" value="XM_032970139.1"/>
</dbReference>
<dbReference type="PANTHER" id="PTHR45881:SF7">
    <property type="entry name" value="CHECKPOINT SUPPRESSOR 1-LIKE, ISOFORM A-RELATED"/>
    <property type="match status" value="1"/>
</dbReference>
<dbReference type="PRINTS" id="PR00053">
    <property type="entry name" value="FORKHEAD"/>
</dbReference>
<dbReference type="InterPro" id="IPR000253">
    <property type="entry name" value="FHA_dom"/>
</dbReference>
<feature type="region of interest" description="Disordered" evidence="7">
    <location>
        <begin position="1"/>
        <end position="33"/>
    </location>
</feature>
<dbReference type="Pfam" id="PF00498">
    <property type="entry name" value="FHA"/>
    <property type="match status" value="1"/>
</dbReference>
<dbReference type="Gene3D" id="1.10.10.10">
    <property type="entry name" value="Winged helix-like DNA-binding domain superfamily/Winged helix DNA-binding domain"/>
    <property type="match status" value="1"/>
</dbReference>
<dbReference type="SMART" id="SM00339">
    <property type="entry name" value="FH"/>
    <property type="match status" value="1"/>
</dbReference>
<evidence type="ECO:0000256" key="7">
    <source>
        <dbReference type="SAM" id="MobiDB-lite"/>
    </source>
</evidence>
<dbReference type="CDD" id="cd22688">
    <property type="entry name" value="FHA_FOXK"/>
    <property type="match status" value="1"/>
</dbReference>
<dbReference type="GO" id="GO:0000978">
    <property type="term" value="F:RNA polymerase II cis-regulatory region sequence-specific DNA binding"/>
    <property type="evidence" value="ECO:0007669"/>
    <property type="project" value="TreeGrafter"/>
</dbReference>
<accession>A0AAJ7TXP4</accession>
<dbReference type="Pfam" id="PF00250">
    <property type="entry name" value="Forkhead"/>
    <property type="match status" value="1"/>
</dbReference>
<organism evidence="10 11">
    <name type="scientific">Petromyzon marinus</name>
    <name type="common">Sea lamprey</name>
    <dbReference type="NCBI Taxonomy" id="7757"/>
    <lineage>
        <taxon>Eukaryota</taxon>
        <taxon>Metazoa</taxon>
        <taxon>Chordata</taxon>
        <taxon>Craniata</taxon>
        <taxon>Vertebrata</taxon>
        <taxon>Cyclostomata</taxon>
        <taxon>Hyperoartia</taxon>
        <taxon>Petromyzontiformes</taxon>
        <taxon>Petromyzontidae</taxon>
        <taxon>Petromyzon</taxon>
    </lineage>
</organism>
<dbReference type="GO" id="GO:0005634">
    <property type="term" value="C:nucleus"/>
    <property type="evidence" value="ECO:0007669"/>
    <property type="project" value="UniProtKB-SubCell"/>
</dbReference>
<evidence type="ECO:0000256" key="5">
    <source>
        <dbReference type="ARBA" id="ARBA00023242"/>
    </source>
</evidence>
<dbReference type="PROSITE" id="PS50039">
    <property type="entry name" value="FORK_HEAD_3"/>
    <property type="match status" value="1"/>
</dbReference>
<sequence length="976" mass="105543">MARRLDPDSFRRHHDVTPPARHAAPRNPEWIYPPPLHNSRFRIRISRNSQATRRPGGARRTPRTVAELDERRSKRVVGRFERYSNDALKKKFNSAPASSAFGFRDSAAGFLSPHPAAPHQLLSRQRSHRFCISSSSGKNEEGRRRRRTESRPKLTGSSSSSDSALDRSDQGPARLLLGLKTSPLSPARGLSWAVGDARPGGPRGPADNNHEENDNNNNCGGDNNSSSTDDHHHHNNKSNSNVEEEEEDDEEDDEDKEVDMATTVATTATTTTTTSSSSGRRIRMRVGSGDETGPLLATIEGKDVEYEVRQKRLWVGRTSSSGDEGGAHVTVGRSSFVSRRHLEMAFVHPHFFLRCLGKNGVFVDGVFQRRGAAPLQLPASCILRFPSTNIRLTFTSLCGSPEPRLEAGGGQQPDSTVNSADASTMPAVMVAAPAGSVPAVTAAAASLDSDLRGAHSPPPQRQFLHPMSAAASISPLKLHIPEPSPDWASPMPSPTGTISAANSCPSSPRGAGSSGYRLVRGFAPDLQLVAEYAARAVSEREQERGERDGAQADSPKDGSKPPYSYAQLIIQAITSASDKQLTLSGIYAHITHNYPFYRMSDKGWQNSIRHNLSLNRYFVKVPRSQEEPGKGSFWRIDPTCQAKLTEQAFKKRRQRGASCFRTPFGLLSSRSAPASPSHSGLLSQPPSGLQTPESLSREGSPAPLEGPEPPLAPGNPKPLPAPRNDVRYTQSAPGSPVSSHPVIFTAQHPLPGTFIRPIAYSIAQPLSHSQHALGLPAHLNQASGHSQHAVLSGYFAAGPDGPSPYGGYSVLRQTLEERKEEEEEELRPLRPPVLSAVTSVIQTAGPNPPCAPPHGSVWLGGPGAAASYHHHQHHHQQQQQQHHAENGFHSATALQPQRASNPLQLLATQAGKRLVHDGDGGQDAGEPDTKRHHPDAQQQHQQHQQHQQQQQYGEAGVAPASPPLSPAASQSPVEEE</sequence>
<feature type="compositionally biased region" description="Low complexity" evidence="7">
    <location>
        <begin position="195"/>
        <end position="207"/>
    </location>
</feature>
<dbReference type="AlphaFoldDB" id="A0AAJ7TXP4"/>
<proteinExistence type="predicted"/>
<dbReference type="FunFam" id="1.10.10.10:FF:000030">
    <property type="entry name" value="Forkhead box protein K2"/>
    <property type="match status" value="1"/>
</dbReference>
<dbReference type="PROSITE" id="PS00657">
    <property type="entry name" value="FORK_HEAD_1"/>
    <property type="match status" value="1"/>
</dbReference>
<feature type="compositionally biased region" description="Pro residues" evidence="7">
    <location>
        <begin position="704"/>
        <end position="721"/>
    </location>
</feature>
<dbReference type="CDD" id="cd20026">
    <property type="entry name" value="FH_FOXK"/>
    <property type="match status" value="1"/>
</dbReference>
<feature type="compositionally biased region" description="Acidic residues" evidence="7">
    <location>
        <begin position="242"/>
        <end position="257"/>
    </location>
</feature>
<evidence type="ECO:0000259" key="9">
    <source>
        <dbReference type="PROSITE" id="PS50039"/>
    </source>
</evidence>
<evidence type="ECO:0000256" key="1">
    <source>
        <dbReference type="ARBA" id="ARBA00004123"/>
    </source>
</evidence>
<dbReference type="GO" id="GO:0000981">
    <property type="term" value="F:DNA-binding transcription factor activity, RNA polymerase II-specific"/>
    <property type="evidence" value="ECO:0007669"/>
    <property type="project" value="TreeGrafter"/>
</dbReference>
<reference evidence="11" key="1">
    <citation type="submission" date="2025-08" db="UniProtKB">
        <authorList>
            <consortium name="RefSeq"/>
        </authorList>
    </citation>
    <scope>IDENTIFICATION</scope>
    <source>
        <tissue evidence="11">Sperm</tissue>
    </source>
</reference>
<keyword evidence="5 6" id="KW-0539">Nucleus</keyword>
<dbReference type="InterPro" id="IPR008984">
    <property type="entry name" value="SMAD_FHA_dom_sf"/>
</dbReference>
<feature type="compositionally biased region" description="Polar residues" evidence="7">
    <location>
        <begin position="680"/>
        <end position="694"/>
    </location>
</feature>
<comment type="subcellular location">
    <subcellularLocation>
        <location evidence="1 6">Nucleus</location>
    </subcellularLocation>
</comment>
<feature type="region of interest" description="Disordered" evidence="7">
    <location>
        <begin position="483"/>
        <end position="510"/>
    </location>
</feature>
<keyword evidence="10" id="KW-1185">Reference proteome</keyword>
<dbReference type="InterPro" id="IPR030456">
    <property type="entry name" value="TF_fork_head_CS_2"/>
</dbReference>
<dbReference type="KEGG" id="pmrn:116951490"/>